<dbReference type="EMBL" id="CM001022">
    <property type="protein sequence ID" value="EFQ22888.1"/>
    <property type="molecule type" value="Genomic_DNA"/>
</dbReference>
<dbReference type="eggNOG" id="COG0482">
    <property type="taxonomic scope" value="Bacteria"/>
</dbReference>
<keyword evidence="6 9" id="KW-0694">RNA-binding</keyword>
<evidence type="ECO:0000256" key="5">
    <source>
        <dbReference type="ARBA" id="ARBA00022840"/>
    </source>
</evidence>
<comment type="function">
    <text evidence="9">Catalyzes the 2-thiolation of uridine at the wobble position (U34) of tRNA, leading to the formation of s(2)U34.</text>
</comment>
<keyword evidence="7" id="KW-1015">Disulfide bond</keyword>
<feature type="binding site" evidence="9">
    <location>
        <position position="35"/>
    </location>
    <ligand>
        <name>ATP</name>
        <dbReference type="ChEBI" id="CHEBI:30616"/>
    </ligand>
</feature>
<dbReference type="AlphaFoldDB" id="E3CZV6"/>
<evidence type="ECO:0000259" key="10">
    <source>
        <dbReference type="Pfam" id="PF20258"/>
    </source>
</evidence>
<dbReference type="GO" id="GO:0002143">
    <property type="term" value="P:tRNA wobble position uridine thiolation"/>
    <property type="evidence" value="ECO:0007669"/>
    <property type="project" value="TreeGrafter"/>
</dbReference>
<dbReference type="RefSeq" id="WP_006300041.1">
    <property type="nucleotide sequence ID" value="NZ_CM001022.1"/>
</dbReference>
<dbReference type="NCBIfam" id="NF001138">
    <property type="entry name" value="PRK00143.1"/>
    <property type="match status" value="1"/>
</dbReference>
<evidence type="ECO:0000256" key="2">
    <source>
        <dbReference type="ARBA" id="ARBA00022679"/>
    </source>
</evidence>
<keyword evidence="3 9" id="KW-0819">tRNA processing</keyword>
<reference evidence="12 13" key="1">
    <citation type="journal article" date="2010" name="Stand. Genomic Sci.">
        <title>Non-contiguous finished genome sequence of Aminomonas paucivorans type strain (GLU-3).</title>
        <authorList>
            <person name="Pitluck S."/>
            <person name="Yasawong M."/>
            <person name="Held B."/>
            <person name="Lapidus A."/>
            <person name="Nolan M."/>
            <person name="Copeland A."/>
            <person name="Lucas S."/>
            <person name="Del Rio T.G."/>
            <person name="Tice H."/>
            <person name="Cheng J.F."/>
            <person name="Chertkov O."/>
            <person name="Goodwin L."/>
            <person name="Tapia R."/>
            <person name="Han C."/>
            <person name="Liolios K."/>
            <person name="Ivanova N."/>
            <person name="Mavromatis K."/>
            <person name="Ovchinnikova G."/>
            <person name="Pati A."/>
            <person name="Chen A."/>
            <person name="Palaniappan K."/>
            <person name="Land M."/>
            <person name="Hauser L."/>
            <person name="Chang Y.J."/>
            <person name="Jeffries C.D."/>
            <person name="Pukall R."/>
            <person name="Spring S."/>
            <person name="Rohde M."/>
            <person name="Sikorski J."/>
            <person name="Goker M."/>
            <person name="Woyke T."/>
            <person name="Bristow J."/>
            <person name="Eisen J.A."/>
            <person name="Markowitz V."/>
            <person name="Hugenholtz P."/>
            <person name="Kyrpides N.C."/>
            <person name="Klenk H.P."/>
        </authorList>
    </citation>
    <scope>NUCLEOTIDE SEQUENCE [LARGE SCALE GENOMIC DNA]</scope>
    <source>
        <strain evidence="12 13">DSM 12260</strain>
    </source>
</reference>
<keyword evidence="13" id="KW-1185">Reference proteome</keyword>
<feature type="domain" description="tRNA-specific 2-thiouridylase MnmA-like C-terminal" evidence="10">
    <location>
        <begin position="285"/>
        <end position="337"/>
    </location>
</feature>
<dbReference type="SUPFAM" id="SSF52402">
    <property type="entry name" value="Adenine nucleotide alpha hydrolases-like"/>
    <property type="match status" value="1"/>
</dbReference>
<feature type="domain" description="tRNA-specific 2-thiouridylase MnmA-like central" evidence="11">
    <location>
        <begin position="209"/>
        <end position="261"/>
    </location>
</feature>
<keyword evidence="2 9" id="KW-0808">Transferase</keyword>
<keyword evidence="1 9" id="KW-0820">tRNA-binding</keyword>
<evidence type="ECO:0000256" key="6">
    <source>
        <dbReference type="ARBA" id="ARBA00022884"/>
    </source>
</evidence>
<dbReference type="InterPro" id="IPR046884">
    <property type="entry name" value="MnmA-like_central"/>
</dbReference>
<feature type="site" description="Interaction with tRNA" evidence="9">
    <location>
        <position position="122"/>
    </location>
</feature>
<dbReference type="Gene3D" id="2.40.30.10">
    <property type="entry name" value="Translation factors"/>
    <property type="match status" value="1"/>
</dbReference>
<dbReference type="GO" id="GO:0000049">
    <property type="term" value="F:tRNA binding"/>
    <property type="evidence" value="ECO:0007669"/>
    <property type="project" value="UniProtKB-KW"/>
</dbReference>
<protein>
    <recommendedName>
        <fullName evidence="9">tRNA-specific 2-thiouridylase MnmA</fullName>
        <ecNumber evidence="9">2.8.1.13</ecNumber>
    </recommendedName>
</protein>
<comment type="similarity">
    <text evidence="9">Belongs to the MnmA/TRMU family.</text>
</comment>
<keyword evidence="4 9" id="KW-0547">Nucleotide-binding</keyword>
<dbReference type="InterPro" id="IPR023382">
    <property type="entry name" value="MnmA-like_central_sf"/>
</dbReference>
<evidence type="ECO:0000256" key="1">
    <source>
        <dbReference type="ARBA" id="ARBA00022555"/>
    </source>
</evidence>
<feature type="active site" description="Nucleophile" evidence="9">
    <location>
        <position position="95"/>
    </location>
</feature>
<evidence type="ECO:0000256" key="9">
    <source>
        <dbReference type="HAMAP-Rule" id="MF_00144"/>
    </source>
</evidence>
<dbReference type="InterPro" id="IPR046885">
    <property type="entry name" value="MnmA-like_C"/>
</dbReference>
<dbReference type="Pfam" id="PF20258">
    <property type="entry name" value="tRNA_Me_trans_C"/>
    <property type="match status" value="1"/>
</dbReference>
<dbReference type="CDD" id="cd01998">
    <property type="entry name" value="MnmA_TRMU-like"/>
    <property type="match status" value="1"/>
</dbReference>
<sequence length="352" mass="37923">MTETPCLLLASGGVDSCAAAVLLRREGYLPTLVTLLLLPGDTPEGPGPGRARRAAERLDLPHRILDLREPFAREVVAPFREAYLRGRTPNPCADCNGRIKFRAALAAAETLLGADVPVATGHYARILREGGRATLARGRDGKRDQSYFLAGLPSSLLSRLLFPLGDLSKEDARRLAREAGLEAAETPDSMELCFVPGGDYRKLLGPEAFREGPVVDPSGRVLGTHEGVGNFTRGQRKGLGVSSPEPLYVREVDGGRNRVTVDRREALLTHLVRGGGVNVLIPEALRGKTKLFGKVRSQGEPGPCSLESWDGAFLTVRFHQPQFAPAPGQRLVLYDGQGRVVAGSTLELLMPL</sequence>
<organism evidence="12 13">
    <name type="scientific">Aminomonas paucivorans DSM 12260</name>
    <dbReference type="NCBI Taxonomy" id="584708"/>
    <lineage>
        <taxon>Bacteria</taxon>
        <taxon>Thermotogati</taxon>
        <taxon>Synergistota</taxon>
        <taxon>Synergistia</taxon>
        <taxon>Synergistales</taxon>
        <taxon>Synergistaceae</taxon>
        <taxon>Aminomonas</taxon>
    </lineage>
</organism>
<feature type="region of interest" description="Interaction with tRNA" evidence="9">
    <location>
        <begin position="143"/>
        <end position="145"/>
    </location>
</feature>
<dbReference type="Pfam" id="PF03054">
    <property type="entry name" value="tRNA_Me_trans"/>
    <property type="match status" value="1"/>
</dbReference>
<dbReference type="HOGENOM" id="CLU_035188_0_0_0"/>
<keyword evidence="5 9" id="KW-0067">ATP-binding</keyword>
<dbReference type="Pfam" id="PF20259">
    <property type="entry name" value="tRNA_Me_trans_M"/>
    <property type="match status" value="1"/>
</dbReference>
<dbReference type="EC" id="2.8.1.13" evidence="9"/>
<evidence type="ECO:0000256" key="4">
    <source>
        <dbReference type="ARBA" id="ARBA00022741"/>
    </source>
</evidence>
<evidence type="ECO:0000313" key="12">
    <source>
        <dbReference type="EMBL" id="EFQ22888.1"/>
    </source>
</evidence>
<feature type="binding site" evidence="9">
    <location>
        <position position="121"/>
    </location>
    <ligand>
        <name>ATP</name>
        <dbReference type="ChEBI" id="CHEBI:30616"/>
    </ligand>
</feature>
<name>E3CZV6_9BACT</name>
<dbReference type="Gene3D" id="3.40.50.620">
    <property type="entry name" value="HUPs"/>
    <property type="match status" value="1"/>
</dbReference>
<dbReference type="InterPro" id="IPR014729">
    <property type="entry name" value="Rossmann-like_a/b/a_fold"/>
</dbReference>
<proteinExistence type="inferred from homology"/>
<dbReference type="InterPro" id="IPR004506">
    <property type="entry name" value="MnmA-like"/>
</dbReference>
<evidence type="ECO:0000256" key="8">
    <source>
        <dbReference type="ARBA" id="ARBA00051542"/>
    </source>
</evidence>
<evidence type="ECO:0000256" key="7">
    <source>
        <dbReference type="ARBA" id="ARBA00023157"/>
    </source>
</evidence>
<dbReference type="HAMAP" id="MF_00144">
    <property type="entry name" value="tRNA_thiouridyl_MnmA"/>
    <property type="match status" value="1"/>
</dbReference>
<keyword evidence="9" id="KW-0963">Cytoplasm</keyword>
<dbReference type="Gene3D" id="2.30.30.280">
    <property type="entry name" value="Adenine nucleotide alpha hydrolases-like domains"/>
    <property type="match status" value="1"/>
</dbReference>
<evidence type="ECO:0000259" key="11">
    <source>
        <dbReference type="Pfam" id="PF20259"/>
    </source>
</evidence>
<dbReference type="STRING" id="584708.Apau_0454"/>
<comment type="caution">
    <text evidence="9">Lacks conserved residue(s) required for the propagation of feature annotation.</text>
</comment>
<feature type="binding site" evidence="9">
    <location>
        <begin position="9"/>
        <end position="16"/>
    </location>
    <ligand>
        <name>ATP</name>
        <dbReference type="ChEBI" id="CHEBI:30616"/>
    </ligand>
</feature>
<comment type="catalytic activity">
    <reaction evidence="8 9">
        <text>S-sulfanyl-L-cysteinyl-[protein] + uridine(34) in tRNA + AH2 + ATP = 2-thiouridine(34) in tRNA + L-cysteinyl-[protein] + A + AMP + diphosphate + H(+)</text>
        <dbReference type="Rhea" id="RHEA:47032"/>
        <dbReference type="Rhea" id="RHEA-COMP:10131"/>
        <dbReference type="Rhea" id="RHEA-COMP:11726"/>
        <dbReference type="Rhea" id="RHEA-COMP:11727"/>
        <dbReference type="Rhea" id="RHEA-COMP:11728"/>
        <dbReference type="ChEBI" id="CHEBI:13193"/>
        <dbReference type="ChEBI" id="CHEBI:15378"/>
        <dbReference type="ChEBI" id="CHEBI:17499"/>
        <dbReference type="ChEBI" id="CHEBI:29950"/>
        <dbReference type="ChEBI" id="CHEBI:30616"/>
        <dbReference type="ChEBI" id="CHEBI:33019"/>
        <dbReference type="ChEBI" id="CHEBI:61963"/>
        <dbReference type="ChEBI" id="CHEBI:65315"/>
        <dbReference type="ChEBI" id="CHEBI:87170"/>
        <dbReference type="ChEBI" id="CHEBI:456215"/>
        <dbReference type="EC" id="2.8.1.13"/>
    </reaction>
</comment>
<accession>E3CZV6</accession>
<dbReference type="PANTHER" id="PTHR11933:SF5">
    <property type="entry name" value="MITOCHONDRIAL TRNA-SPECIFIC 2-THIOURIDYLASE 1"/>
    <property type="match status" value="1"/>
</dbReference>
<dbReference type="GO" id="GO:0005524">
    <property type="term" value="F:ATP binding"/>
    <property type="evidence" value="ECO:0007669"/>
    <property type="project" value="UniProtKB-KW"/>
</dbReference>
<feature type="active site" description="Cysteine persulfide intermediate" evidence="9">
    <location>
        <position position="193"/>
    </location>
</feature>
<dbReference type="PANTHER" id="PTHR11933">
    <property type="entry name" value="TRNA 5-METHYLAMINOMETHYL-2-THIOURIDYLATE -METHYLTRANSFERASE"/>
    <property type="match status" value="1"/>
</dbReference>
<gene>
    <name evidence="9" type="primary">mnmA</name>
    <name evidence="12" type="ORF">Apau_0454</name>
</gene>
<dbReference type="PaxDb" id="584708-Apau_0454"/>
<feature type="site" description="Interaction with tRNA" evidence="9">
    <location>
        <position position="329"/>
    </location>
</feature>
<dbReference type="GO" id="GO:0103016">
    <property type="term" value="F:tRNA-uridine 2-sulfurtransferase activity"/>
    <property type="evidence" value="ECO:0007669"/>
    <property type="project" value="UniProtKB-EC"/>
</dbReference>
<evidence type="ECO:0000256" key="3">
    <source>
        <dbReference type="ARBA" id="ARBA00022694"/>
    </source>
</evidence>
<dbReference type="GO" id="GO:0005737">
    <property type="term" value="C:cytoplasm"/>
    <property type="evidence" value="ECO:0007669"/>
    <property type="project" value="UniProtKB-SubCell"/>
</dbReference>
<comment type="subcellular location">
    <subcellularLocation>
        <location evidence="9">Cytoplasm</location>
    </subcellularLocation>
</comment>
<dbReference type="Proteomes" id="UP000005096">
    <property type="component" value="Chromosome"/>
</dbReference>
<evidence type="ECO:0000313" key="13">
    <source>
        <dbReference type="Proteomes" id="UP000005096"/>
    </source>
</evidence>